<evidence type="ECO:0000313" key="4">
    <source>
        <dbReference type="Proteomes" id="UP000559182"/>
    </source>
</evidence>
<dbReference type="PANTHER" id="PTHR34473:SF3">
    <property type="entry name" value="TRANSMEMBRANE PROTEIN-RELATED"/>
    <property type="match status" value="1"/>
</dbReference>
<evidence type="ECO:0000256" key="1">
    <source>
        <dbReference type="SAM" id="Phobius"/>
    </source>
</evidence>
<dbReference type="EMBL" id="JACHVQ010000006">
    <property type="protein sequence ID" value="MBB2894678.1"/>
    <property type="molecule type" value="Genomic_DNA"/>
</dbReference>
<name>A0A839NA84_9MICO</name>
<evidence type="ECO:0000259" key="2">
    <source>
        <dbReference type="Pfam" id="PF03703"/>
    </source>
</evidence>
<evidence type="ECO:0000313" key="3">
    <source>
        <dbReference type="EMBL" id="MBB2894678.1"/>
    </source>
</evidence>
<keyword evidence="1" id="KW-0812">Transmembrane</keyword>
<dbReference type="AlphaFoldDB" id="A0A839NA84"/>
<feature type="domain" description="YdbS-like PH" evidence="2">
    <location>
        <begin position="70"/>
        <end position="144"/>
    </location>
</feature>
<organism evidence="3 4">
    <name type="scientific">Flexivirga oryzae</name>
    <dbReference type="NCBI Taxonomy" id="1794944"/>
    <lineage>
        <taxon>Bacteria</taxon>
        <taxon>Bacillati</taxon>
        <taxon>Actinomycetota</taxon>
        <taxon>Actinomycetes</taxon>
        <taxon>Micrococcales</taxon>
        <taxon>Dermacoccaceae</taxon>
        <taxon>Flexivirga</taxon>
    </lineage>
</organism>
<accession>A0A839NA84</accession>
<feature type="transmembrane region" description="Helical" evidence="1">
    <location>
        <begin position="16"/>
        <end position="39"/>
    </location>
</feature>
<dbReference type="InterPro" id="IPR005182">
    <property type="entry name" value="YdbS-like_PH"/>
</dbReference>
<sequence>MELRPPAQLVSTRARTLWAVQGVVLTVILLAVGIVALVLADPSGVWIALGIIVIAVVFVVDAVVMPRLRYRIHRWEVTDDAVYTQRGLITVEQRIAPISRVQTVDTERGALSRLFGLSTVTVTTASAKGELRIEGLDRDVAARIVHDLTVVTAASEGDAT</sequence>
<keyword evidence="4" id="KW-1185">Reference proteome</keyword>
<keyword evidence="1" id="KW-1133">Transmembrane helix</keyword>
<dbReference type="Pfam" id="PF03703">
    <property type="entry name" value="bPH_2"/>
    <property type="match status" value="1"/>
</dbReference>
<keyword evidence="1" id="KW-0472">Membrane</keyword>
<protein>
    <recommendedName>
        <fullName evidence="2">YdbS-like PH domain-containing protein</fullName>
    </recommendedName>
</protein>
<comment type="caution">
    <text evidence="3">The sequence shown here is derived from an EMBL/GenBank/DDBJ whole genome shotgun (WGS) entry which is preliminary data.</text>
</comment>
<gene>
    <name evidence="3" type="ORF">FHU39_004724</name>
</gene>
<dbReference type="RefSeq" id="WP_183323101.1">
    <property type="nucleotide sequence ID" value="NZ_JACHVQ010000006.1"/>
</dbReference>
<feature type="transmembrane region" description="Helical" evidence="1">
    <location>
        <begin position="45"/>
        <end position="64"/>
    </location>
</feature>
<dbReference type="Proteomes" id="UP000559182">
    <property type="component" value="Unassembled WGS sequence"/>
</dbReference>
<dbReference type="PANTHER" id="PTHR34473">
    <property type="entry name" value="UPF0699 TRANSMEMBRANE PROTEIN YDBS"/>
    <property type="match status" value="1"/>
</dbReference>
<reference evidence="3 4" key="1">
    <citation type="submission" date="2020-08" db="EMBL/GenBank/DDBJ databases">
        <title>Sequencing the genomes of 1000 actinobacteria strains.</title>
        <authorList>
            <person name="Klenk H.-P."/>
        </authorList>
    </citation>
    <scope>NUCLEOTIDE SEQUENCE [LARGE SCALE GENOMIC DNA]</scope>
    <source>
        <strain evidence="3 4">DSM 105369</strain>
    </source>
</reference>
<proteinExistence type="predicted"/>